<feature type="compositionally biased region" description="Basic and acidic residues" evidence="14">
    <location>
        <begin position="417"/>
        <end position="471"/>
    </location>
</feature>
<keyword evidence="8 13" id="KW-0406">Ion transport</keyword>
<gene>
    <name evidence="16" type="ORF">PFISCL1PPCAC_22018</name>
</gene>
<evidence type="ECO:0000256" key="8">
    <source>
        <dbReference type="ARBA" id="ARBA00023065"/>
    </source>
</evidence>
<dbReference type="PANTHER" id="PTHR11690">
    <property type="entry name" value="AMILORIDE-SENSITIVE SODIUM CHANNEL-RELATED"/>
    <property type="match status" value="1"/>
</dbReference>
<evidence type="ECO:0000256" key="1">
    <source>
        <dbReference type="ARBA" id="ARBA00004141"/>
    </source>
</evidence>
<evidence type="ECO:0000313" key="17">
    <source>
        <dbReference type="Proteomes" id="UP001432322"/>
    </source>
</evidence>
<organism evidence="16 17">
    <name type="scientific">Pristionchus fissidentatus</name>
    <dbReference type="NCBI Taxonomy" id="1538716"/>
    <lineage>
        <taxon>Eukaryota</taxon>
        <taxon>Metazoa</taxon>
        <taxon>Ecdysozoa</taxon>
        <taxon>Nematoda</taxon>
        <taxon>Chromadorea</taxon>
        <taxon>Rhabditida</taxon>
        <taxon>Rhabditina</taxon>
        <taxon>Diplogasteromorpha</taxon>
        <taxon>Diplogasteroidea</taxon>
        <taxon>Neodiplogasteridae</taxon>
        <taxon>Pristionchus</taxon>
    </lineage>
</organism>
<evidence type="ECO:0000256" key="4">
    <source>
        <dbReference type="ARBA" id="ARBA00022461"/>
    </source>
</evidence>
<dbReference type="EMBL" id="BTSY01000005">
    <property type="protein sequence ID" value="GMT30721.1"/>
    <property type="molecule type" value="Genomic_DNA"/>
</dbReference>
<evidence type="ECO:0000256" key="14">
    <source>
        <dbReference type="SAM" id="MobiDB-lite"/>
    </source>
</evidence>
<keyword evidence="11 13" id="KW-0739">Sodium transport</keyword>
<dbReference type="InterPro" id="IPR001873">
    <property type="entry name" value="ENaC"/>
</dbReference>
<comment type="similarity">
    <text evidence="2 13">Belongs to the amiloride-sensitive sodium channel (TC 1.A.6) family.</text>
</comment>
<dbReference type="Pfam" id="PF00858">
    <property type="entry name" value="ASC"/>
    <property type="match status" value="1"/>
</dbReference>
<evidence type="ECO:0000256" key="3">
    <source>
        <dbReference type="ARBA" id="ARBA00022448"/>
    </source>
</evidence>
<dbReference type="Proteomes" id="UP001432322">
    <property type="component" value="Unassembled WGS sequence"/>
</dbReference>
<evidence type="ECO:0000256" key="12">
    <source>
        <dbReference type="ARBA" id="ARBA00023303"/>
    </source>
</evidence>
<keyword evidence="5 13" id="KW-0812">Transmembrane</keyword>
<comment type="subcellular location">
    <subcellularLocation>
        <location evidence="1">Membrane</location>
        <topology evidence="1">Multi-pass membrane protein</topology>
    </subcellularLocation>
</comment>
<evidence type="ECO:0000256" key="11">
    <source>
        <dbReference type="ARBA" id="ARBA00023201"/>
    </source>
</evidence>
<protein>
    <recommendedName>
        <fullName evidence="18">Ion channel</fullName>
    </recommendedName>
</protein>
<evidence type="ECO:0008006" key="18">
    <source>
        <dbReference type="Google" id="ProtNLM"/>
    </source>
</evidence>
<sequence length="496" mass="55408">MGLGEVLRDFANWSTVGGVPHIANSKSWMVRLFWLVVVLSMGGVFVYQLYTMIALFLKFPNAISTVISIEQQKFPAVTICNMNPYKKIGGLTPFDRNLTEFMNYYETVYAIASTVFKQSFQGLATTWERDTRARDVVNMIAAQHKGLYNDSLYQFDEIIADCTFNGFSCSQSNFTEYIDPSYGRCFTFNNDLKSDLSVSRAGKSSGLSLLITVHVVVHYPTEFPSVEGAALTVGVGYTTAVAITAAEYKLAKKPYGTCIDNDSAERNYYLVSRHPGYKYSSLTCYNSCRQRYVYEKCGCHNPRFFGPASASFCAPTPANVACIDGLKGDQYNATQKNMDALIDCACKPPCGEMTYAMTSSMSSFPTEDFIVVADAINATTPVFFETMRKETYEQAASYGEIEGLKKALDDHERLDSAQNKMADKNSSDKDDDDEKPKEKPASGSPKKENETPKEAEKKEEKKEEVKNKEETNLQDSDDDYSDISDSEDEKPKKLTK</sequence>
<dbReference type="AlphaFoldDB" id="A0AAV5WEM6"/>
<feature type="non-terminal residue" evidence="16">
    <location>
        <position position="496"/>
    </location>
</feature>
<feature type="region of interest" description="Disordered" evidence="14">
    <location>
        <begin position="417"/>
        <end position="496"/>
    </location>
</feature>
<dbReference type="Gene3D" id="2.60.470.10">
    <property type="entry name" value="Acid-sensing ion channels like domains"/>
    <property type="match status" value="1"/>
</dbReference>
<keyword evidence="4 13" id="KW-0894">Sodium channel</keyword>
<keyword evidence="3 13" id="KW-0813">Transport</keyword>
<dbReference type="PRINTS" id="PR01078">
    <property type="entry name" value="AMINACHANNEL"/>
</dbReference>
<evidence type="ECO:0000256" key="2">
    <source>
        <dbReference type="ARBA" id="ARBA00007193"/>
    </source>
</evidence>
<keyword evidence="12 13" id="KW-0407">Ion channel</keyword>
<reference evidence="16" key="1">
    <citation type="submission" date="2023-10" db="EMBL/GenBank/DDBJ databases">
        <title>Genome assembly of Pristionchus species.</title>
        <authorList>
            <person name="Yoshida K."/>
            <person name="Sommer R.J."/>
        </authorList>
    </citation>
    <scope>NUCLEOTIDE SEQUENCE</scope>
    <source>
        <strain evidence="16">RS5133</strain>
    </source>
</reference>
<evidence type="ECO:0000256" key="9">
    <source>
        <dbReference type="ARBA" id="ARBA00023136"/>
    </source>
</evidence>
<evidence type="ECO:0000256" key="6">
    <source>
        <dbReference type="ARBA" id="ARBA00022989"/>
    </source>
</evidence>
<comment type="caution">
    <text evidence="16">The sequence shown here is derived from an EMBL/GenBank/DDBJ whole genome shotgun (WGS) entry which is preliminary data.</text>
</comment>
<evidence type="ECO:0000256" key="7">
    <source>
        <dbReference type="ARBA" id="ARBA00023053"/>
    </source>
</evidence>
<keyword evidence="10" id="KW-0325">Glycoprotein</keyword>
<dbReference type="GO" id="GO:0015280">
    <property type="term" value="F:ligand-gated sodium channel activity"/>
    <property type="evidence" value="ECO:0007669"/>
    <property type="project" value="TreeGrafter"/>
</dbReference>
<dbReference type="GO" id="GO:0005886">
    <property type="term" value="C:plasma membrane"/>
    <property type="evidence" value="ECO:0007669"/>
    <property type="project" value="TreeGrafter"/>
</dbReference>
<keyword evidence="17" id="KW-1185">Reference proteome</keyword>
<evidence type="ECO:0000256" key="10">
    <source>
        <dbReference type="ARBA" id="ARBA00023180"/>
    </source>
</evidence>
<evidence type="ECO:0000256" key="5">
    <source>
        <dbReference type="ARBA" id="ARBA00022692"/>
    </source>
</evidence>
<evidence type="ECO:0000256" key="15">
    <source>
        <dbReference type="SAM" id="Phobius"/>
    </source>
</evidence>
<accession>A0AAV5WEM6</accession>
<evidence type="ECO:0000256" key="13">
    <source>
        <dbReference type="RuleBase" id="RU000679"/>
    </source>
</evidence>
<keyword evidence="6 15" id="KW-1133">Transmembrane helix</keyword>
<keyword evidence="9 15" id="KW-0472">Membrane</keyword>
<dbReference type="PANTHER" id="PTHR11690:SF269">
    <property type="entry name" value="DEGENERIN-LIKE PROTEIN ASIC-2"/>
    <property type="match status" value="1"/>
</dbReference>
<evidence type="ECO:0000313" key="16">
    <source>
        <dbReference type="EMBL" id="GMT30721.1"/>
    </source>
</evidence>
<keyword evidence="7" id="KW-0915">Sodium</keyword>
<feature type="compositionally biased region" description="Acidic residues" evidence="14">
    <location>
        <begin position="475"/>
        <end position="488"/>
    </location>
</feature>
<feature type="transmembrane region" description="Helical" evidence="15">
    <location>
        <begin position="32"/>
        <end position="57"/>
    </location>
</feature>
<proteinExistence type="inferred from homology"/>
<name>A0AAV5WEM6_9BILA</name>